<dbReference type="EMBL" id="CP001575">
    <property type="protein sequence ID" value="ACO69434.1"/>
    <property type="molecule type" value="Genomic_DNA"/>
</dbReference>
<proteinExistence type="predicted"/>
<keyword evidence="3" id="KW-0812">Transmembrane</keyword>
<evidence type="ECO:0000256" key="3">
    <source>
        <dbReference type="ARBA" id="ARBA00022692"/>
    </source>
</evidence>
<feature type="region of interest" description="Disordered" evidence="10">
    <location>
        <begin position="247"/>
        <end position="266"/>
    </location>
</feature>
<feature type="region of interest" description="Disordered" evidence="10">
    <location>
        <begin position="165"/>
        <end position="232"/>
    </location>
</feature>
<protein>
    <recommendedName>
        <fullName evidence="11">RING-CH-type domain-containing protein</fullName>
    </recommendedName>
</protein>
<dbReference type="OrthoDB" id="264354at2759"/>
<evidence type="ECO:0000256" key="10">
    <source>
        <dbReference type="SAM" id="MobiDB-lite"/>
    </source>
</evidence>
<keyword evidence="7" id="KW-0862">Zinc</keyword>
<reference evidence="12 13" key="1">
    <citation type="journal article" date="2009" name="Science">
        <title>Green evolution and dynamic adaptations revealed by genomes of the marine picoeukaryotes Micromonas.</title>
        <authorList>
            <person name="Worden A.Z."/>
            <person name="Lee J.H."/>
            <person name="Mock T."/>
            <person name="Rouze P."/>
            <person name="Simmons M.P."/>
            <person name="Aerts A.L."/>
            <person name="Allen A.E."/>
            <person name="Cuvelier M.L."/>
            <person name="Derelle E."/>
            <person name="Everett M.V."/>
            <person name="Foulon E."/>
            <person name="Grimwood J."/>
            <person name="Gundlach H."/>
            <person name="Henrissat B."/>
            <person name="Napoli C."/>
            <person name="McDonald S.M."/>
            <person name="Parker M.S."/>
            <person name="Rombauts S."/>
            <person name="Salamov A."/>
            <person name="Von Dassow P."/>
            <person name="Badger J.H."/>
            <person name="Coutinho P.M."/>
            <person name="Demir E."/>
            <person name="Dubchak I."/>
            <person name="Gentemann C."/>
            <person name="Eikrem W."/>
            <person name="Gready J.E."/>
            <person name="John U."/>
            <person name="Lanier W."/>
            <person name="Lindquist E.A."/>
            <person name="Lucas S."/>
            <person name="Mayer K.F."/>
            <person name="Moreau H."/>
            <person name="Not F."/>
            <person name="Otillar R."/>
            <person name="Panaud O."/>
            <person name="Pangilinan J."/>
            <person name="Paulsen I."/>
            <person name="Piegu B."/>
            <person name="Poliakov A."/>
            <person name="Robbens S."/>
            <person name="Schmutz J."/>
            <person name="Toulza E."/>
            <person name="Wyss T."/>
            <person name="Zelensky A."/>
            <person name="Zhou K."/>
            <person name="Armbrust E.V."/>
            <person name="Bhattacharya D."/>
            <person name="Goodenough U.W."/>
            <person name="Van de Peer Y."/>
            <person name="Grigoriev I.V."/>
        </authorList>
    </citation>
    <scope>NUCLEOTIDE SEQUENCE [LARGE SCALE GENOMIC DNA]</scope>
    <source>
        <strain evidence="13">RCC299 / NOUM17</strain>
    </source>
</reference>
<evidence type="ECO:0000256" key="6">
    <source>
        <dbReference type="ARBA" id="ARBA00022786"/>
    </source>
</evidence>
<name>C1FFU8_MICCC</name>
<dbReference type="KEGG" id="mis:MICPUN_60637"/>
<dbReference type="Pfam" id="PF12906">
    <property type="entry name" value="RINGv"/>
    <property type="match status" value="1"/>
</dbReference>
<dbReference type="RefSeq" id="XP_002508176.1">
    <property type="nucleotide sequence ID" value="XM_002508130.1"/>
</dbReference>
<dbReference type="SMART" id="SM00744">
    <property type="entry name" value="RINGv"/>
    <property type="match status" value="1"/>
</dbReference>
<keyword evidence="4" id="KW-0479">Metal-binding</keyword>
<keyword evidence="13" id="KW-1185">Reference proteome</keyword>
<dbReference type="InterPro" id="IPR011016">
    <property type="entry name" value="Znf_RING-CH"/>
</dbReference>
<dbReference type="InParanoid" id="C1FFU8"/>
<dbReference type="Gene3D" id="3.30.40.10">
    <property type="entry name" value="Zinc/RING finger domain, C3HC4 (zinc finger)"/>
    <property type="match status" value="1"/>
</dbReference>
<dbReference type="GeneID" id="8245523"/>
<keyword evidence="9" id="KW-0472">Membrane</keyword>
<dbReference type="SUPFAM" id="SSF143456">
    <property type="entry name" value="VC0467-like"/>
    <property type="match status" value="1"/>
</dbReference>
<dbReference type="PROSITE" id="PS51292">
    <property type="entry name" value="ZF_RING_CH"/>
    <property type="match status" value="1"/>
</dbReference>
<comment type="subcellular location">
    <subcellularLocation>
        <location evidence="1">Membrane</location>
        <topology evidence="1">Multi-pass membrane protein</topology>
    </subcellularLocation>
</comment>
<keyword evidence="6" id="KW-0833">Ubl conjugation pathway</keyword>
<dbReference type="GO" id="GO:0016020">
    <property type="term" value="C:membrane"/>
    <property type="evidence" value="ECO:0007669"/>
    <property type="project" value="UniProtKB-SubCell"/>
</dbReference>
<evidence type="ECO:0000256" key="5">
    <source>
        <dbReference type="ARBA" id="ARBA00022771"/>
    </source>
</evidence>
<keyword evidence="8" id="KW-1133">Transmembrane helix</keyword>
<dbReference type="GO" id="GO:0008270">
    <property type="term" value="F:zinc ion binding"/>
    <property type="evidence" value="ECO:0007669"/>
    <property type="project" value="UniProtKB-KW"/>
</dbReference>
<evidence type="ECO:0000256" key="4">
    <source>
        <dbReference type="ARBA" id="ARBA00022723"/>
    </source>
</evidence>
<dbReference type="InterPro" id="IPR013083">
    <property type="entry name" value="Znf_RING/FYVE/PHD"/>
</dbReference>
<sequence>MLSVASKGEACRYCFDEGDEPLVKPCECRGSSAFVHRSCLLRWQSQQMLSVASKGESPAVALSCLVCRSRYTTEPPTPGSLLELVRGTGGAALAALLHPGTFLVSRERALPDAATLASAPNWLRWIIEHKHRHWVKSVYLLTRVEARPDSENGDVLIGVNVTRAKRSGAGSDDEDAPPDDDDDDDDDDDESSDDDEGDDEGDDAGDSRPRMRRRLVAGSSSSSSSAPTAENAALVIQRTWRRCRERHDERAASAASDDDSDDDSDFLESLNHDSDFLESLTRTYVGGPVHPRRRIILFVSPTGANALSPTGDALCEVPLDRTCHPGSRARAFAYHPTATDSDEYVDEIAGEAAAAALAESEEEDAAFNADGFFVPRVHVFEGHAKWSRTQLMNEIARGDWGLCPATPEDLTSRWAETGSAYWDGLRASGRPVFASPT</sequence>
<feature type="domain" description="RING-CH-type" evidence="11">
    <location>
        <begin position="3"/>
        <end position="74"/>
    </location>
</feature>
<gene>
    <name evidence="12" type="ORF">MICPUN_60637</name>
</gene>
<dbReference type="CDD" id="cd16495">
    <property type="entry name" value="RING_CH-C4HC3_MARCH"/>
    <property type="match status" value="1"/>
</dbReference>
<accession>C1FFU8</accession>
<dbReference type="Pfam" id="PF02622">
    <property type="entry name" value="DUF179"/>
    <property type="match status" value="1"/>
</dbReference>
<dbReference type="Gene3D" id="3.40.1740.10">
    <property type="entry name" value="VC0467-like"/>
    <property type="match status" value="1"/>
</dbReference>
<evidence type="ECO:0000313" key="12">
    <source>
        <dbReference type="EMBL" id="ACO69434.1"/>
    </source>
</evidence>
<evidence type="ECO:0000256" key="8">
    <source>
        <dbReference type="ARBA" id="ARBA00022989"/>
    </source>
</evidence>
<evidence type="ECO:0000259" key="11">
    <source>
        <dbReference type="PROSITE" id="PS51292"/>
    </source>
</evidence>
<evidence type="ECO:0000256" key="9">
    <source>
        <dbReference type="ARBA" id="ARBA00023136"/>
    </source>
</evidence>
<dbReference type="Proteomes" id="UP000002009">
    <property type="component" value="Chromosome 8"/>
</dbReference>
<dbReference type="PANTHER" id="PTHR46065">
    <property type="entry name" value="E3 UBIQUITIN-PROTEIN LIGASE MARCH 2/3 FAMILY MEMBER"/>
    <property type="match status" value="1"/>
</dbReference>
<keyword evidence="5" id="KW-0863">Zinc-finger</keyword>
<dbReference type="SUPFAM" id="SSF57850">
    <property type="entry name" value="RING/U-box"/>
    <property type="match status" value="1"/>
</dbReference>
<dbReference type="PANTHER" id="PTHR46065:SF3">
    <property type="entry name" value="FI20425P1"/>
    <property type="match status" value="1"/>
</dbReference>
<organism evidence="12 13">
    <name type="scientific">Micromonas commoda (strain RCC299 / NOUM17 / CCMP2709)</name>
    <name type="common">Picoplanktonic green alga</name>
    <dbReference type="NCBI Taxonomy" id="296587"/>
    <lineage>
        <taxon>Eukaryota</taxon>
        <taxon>Viridiplantae</taxon>
        <taxon>Chlorophyta</taxon>
        <taxon>Mamiellophyceae</taxon>
        <taxon>Mamiellales</taxon>
        <taxon>Mamiellaceae</taxon>
        <taxon>Micromonas</taxon>
    </lineage>
</organism>
<dbReference type="OMA" id="DWGLCPA"/>
<feature type="compositionally biased region" description="Acidic residues" evidence="10">
    <location>
        <begin position="171"/>
        <end position="204"/>
    </location>
</feature>
<feature type="compositionally biased region" description="Acidic residues" evidence="10">
    <location>
        <begin position="256"/>
        <end position="266"/>
    </location>
</feature>
<dbReference type="STRING" id="296587.C1FFU8"/>
<evidence type="ECO:0000256" key="1">
    <source>
        <dbReference type="ARBA" id="ARBA00004141"/>
    </source>
</evidence>
<keyword evidence="2" id="KW-0808">Transferase</keyword>
<evidence type="ECO:0000256" key="2">
    <source>
        <dbReference type="ARBA" id="ARBA00022679"/>
    </source>
</evidence>
<evidence type="ECO:0000313" key="13">
    <source>
        <dbReference type="Proteomes" id="UP000002009"/>
    </source>
</evidence>
<dbReference type="AlphaFoldDB" id="C1FFU8"/>
<dbReference type="GO" id="GO:0016740">
    <property type="term" value="F:transferase activity"/>
    <property type="evidence" value="ECO:0007669"/>
    <property type="project" value="UniProtKB-KW"/>
</dbReference>
<evidence type="ECO:0000256" key="7">
    <source>
        <dbReference type="ARBA" id="ARBA00022833"/>
    </source>
</evidence>
<dbReference type="InterPro" id="IPR003774">
    <property type="entry name" value="AlgH-like"/>
</dbReference>